<evidence type="ECO:0000256" key="2">
    <source>
        <dbReference type="ARBA" id="ARBA00022801"/>
    </source>
</evidence>
<accession>A0A1M5FTH4</accession>
<dbReference type="PANTHER" id="PTHR48081">
    <property type="entry name" value="AB HYDROLASE SUPERFAMILY PROTEIN C4A8.06C"/>
    <property type="match status" value="1"/>
</dbReference>
<name>A0A1M5FTH4_9ACTN</name>
<feature type="region of interest" description="Disordered" evidence="3">
    <location>
        <begin position="1"/>
        <end position="23"/>
    </location>
</feature>
<gene>
    <name evidence="5" type="ORF">SAMN05444351_1389</name>
</gene>
<dbReference type="InterPro" id="IPR050300">
    <property type="entry name" value="GDXG_lipolytic_enzyme"/>
</dbReference>
<evidence type="ECO:0000313" key="5">
    <source>
        <dbReference type="EMBL" id="SHF94803.1"/>
    </source>
</evidence>
<organism evidence="5 6">
    <name type="scientific">Geodermatophilus nigrescens</name>
    <dbReference type="NCBI Taxonomy" id="1070870"/>
    <lineage>
        <taxon>Bacteria</taxon>
        <taxon>Bacillati</taxon>
        <taxon>Actinomycetota</taxon>
        <taxon>Actinomycetes</taxon>
        <taxon>Geodermatophilales</taxon>
        <taxon>Geodermatophilaceae</taxon>
        <taxon>Geodermatophilus</taxon>
    </lineage>
</organism>
<dbReference type="OrthoDB" id="9803828at2"/>
<evidence type="ECO:0000256" key="3">
    <source>
        <dbReference type="SAM" id="MobiDB-lite"/>
    </source>
</evidence>
<feature type="compositionally biased region" description="Pro residues" evidence="3">
    <location>
        <begin position="1"/>
        <end position="22"/>
    </location>
</feature>
<proteinExistence type="inferred from homology"/>
<protein>
    <submittedName>
        <fullName evidence="5">Acetyl esterase/lipase</fullName>
    </submittedName>
</protein>
<keyword evidence="6" id="KW-1185">Reference proteome</keyword>
<dbReference type="SUPFAM" id="SSF53474">
    <property type="entry name" value="alpha/beta-Hydrolases"/>
    <property type="match status" value="1"/>
</dbReference>
<dbReference type="InterPro" id="IPR002168">
    <property type="entry name" value="Lipase_GDXG_HIS_AS"/>
</dbReference>
<dbReference type="STRING" id="1070870.SAMN05444351_1389"/>
<evidence type="ECO:0000256" key="1">
    <source>
        <dbReference type="ARBA" id="ARBA00010515"/>
    </source>
</evidence>
<comment type="similarity">
    <text evidence="1">Belongs to the 'GDXG' lipolytic enzyme family.</text>
</comment>
<dbReference type="InterPro" id="IPR029058">
    <property type="entry name" value="AB_hydrolase_fold"/>
</dbReference>
<feature type="domain" description="BD-FAE-like" evidence="4">
    <location>
        <begin position="46"/>
        <end position="257"/>
    </location>
</feature>
<evidence type="ECO:0000259" key="4">
    <source>
        <dbReference type="Pfam" id="PF20434"/>
    </source>
</evidence>
<keyword evidence="2" id="KW-0378">Hydrolase</keyword>
<dbReference type="PANTHER" id="PTHR48081:SF13">
    <property type="entry name" value="ALPHA_BETA HYDROLASE"/>
    <property type="match status" value="1"/>
</dbReference>
<dbReference type="Gene3D" id="3.40.50.1820">
    <property type="entry name" value="alpha/beta hydrolase"/>
    <property type="match status" value="1"/>
</dbReference>
<reference evidence="5 6" key="1">
    <citation type="submission" date="2016-11" db="EMBL/GenBank/DDBJ databases">
        <authorList>
            <person name="Jaros S."/>
            <person name="Januszkiewicz K."/>
            <person name="Wedrychowicz H."/>
        </authorList>
    </citation>
    <scope>NUCLEOTIDE SEQUENCE [LARGE SCALE GENOMIC DNA]</scope>
    <source>
        <strain evidence="5 6">DSM 45408</strain>
    </source>
</reference>
<dbReference type="Proteomes" id="UP000184471">
    <property type="component" value="Unassembled WGS sequence"/>
</dbReference>
<dbReference type="AlphaFoldDB" id="A0A1M5FTH4"/>
<evidence type="ECO:0000313" key="6">
    <source>
        <dbReference type="Proteomes" id="UP000184471"/>
    </source>
</evidence>
<sequence length="301" mass="30435">MPTPALPLPPPAHAAPLPPALPGPDGTRLLPGVPYAALPGARPLELDLYLPAGDGPHPVVLFLHGGGWRLGSRRSGGPAFPGRTLFGRVAAAGIAVASADYRLSGEAVWPAQLSDAKAAVRWLRSRAHELGIDGDRPAAWGESAGGHLAALLGLVTDPELEGDVGVTGPSSAVVGVAAWYPPTDLVGFAGDAGADPADAGTREAQLLGAAPADAPDAAAEASPLAHVSAGAPPFLLLHGRADRFVPCVQSERLADALRAAGADVALHTYPGADHMWLDAPEAAADALDRTVAFLRARLLGG</sequence>
<dbReference type="RefSeq" id="WP_073419258.1">
    <property type="nucleotide sequence ID" value="NZ_FQVX01000001.1"/>
</dbReference>
<dbReference type="PROSITE" id="PS01173">
    <property type="entry name" value="LIPASE_GDXG_HIS"/>
    <property type="match status" value="1"/>
</dbReference>
<dbReference type="Pfam" id="PF20434">
    <property type="entry name" value="BD-FAE"/>
    <property type="match status" value="1"/>
</dbReference>
<dbReference type="EMBL" id="FQVX01000001">
    <property type="protein sequence ID" value="SHF94803.1"/>
    <property type="molecule type" value="Genomic_DNA"/>
</dbReference>
<dbReference type="GO" id="GO:0016787">
    <property type="term" value="F:hydrolase activity"/>
    <property type="evidence" value="ECO:0007669"/>
    <property type="project" value="UniProtKB-KW"/>
</dbReference>
<dbReference type="InterPro" id="IPR049492">
    <property type="entry name" value="BD-FAE-like_dom"/>
</dbReference>